<evidence type="ECO:0000313" key="1">
    <source>
        <dbReference type="EnsemblMetazoa" id="Aqu2.1.15507_001"/>
    </source>
</evidence>
<organism evidence="1">
    <name type="scientific">Amphimedon queenslandica</name>
    <name type="common">Sponge</name>
    <dbReference type="NCBI Taxonomy" id="400682"/>
    <lineage>
        <taxon>Eukaryota</taxon>
        <taxon>Metazoa</taxon>
        <taxon>Porifera</taxon>
        <taxon>Demospongiae</taxon>
        <taxon>Heteroscleromorpha</taxon>
        <taxon>Haplosclerida</taxon>
        <taxon>Niphatidae</taxon>
        <taxon>Amphimedon</taxon>
    </lineage>
</organism>
<dbReference type="InterPro" id="IPR027417">
    <property type="entry name" value="P-loop_NTPase"/>
</dbReference>
<reference evidence="1" key="1">
    <citation type="submission" date="2017-05" db="UniProtKB">
        <authorList>
            <consortium name="EnsemblMetazoa"/>
        </authorList>
    </citation>
    <scope>IDENTIFICATION</scope>
</reference>
<accession>A0A1X7TKT1</accession>
<evidence type="ECO:0008006" key="2">
    <source>
        <dbReference type="Google" id="ProtNLM"/>
    </source>
</evidence>
<dbReference type="AlphaFoldDB" id="A0A1X7TKT1"/>
<dbReference type="InParanoid" id="A0A1X7TKT1"/>
<dbReference type="EnsemblMetazoa" id="Aqu2.1.15507_001">
    <property type="protein sequence ID" value="Aqu2.1.15507_001"/>
    <property type="gene ID" value="Aqu2.1.15507"/>
</dbReference>
<protein>
    <recommendedName>
        <fullName evidence="2">ATP-dependent DNA helicase</fullName>
    </recommendedName>
</protein>
<proteinExistence type="predicted"/>
<name>A0A1X7TKT1_AMPQE</name>
<sequence>MRLEDIFGTDKWFGSKNILLVGDLLQLPPVNVRSVFKKISNKLVKTRLEKQMQLTYKKKQNKMN</sequence>
<dbReference type="Gene3D" id="3.40.50.300">
    <property type="entry name" value="P-loop containing nucleotide triphosphate hydrolases"/>
    <property type="match status" value="1"/>
</dbReference>